<dbReference type="Pfam" id="PF03478">
    <property type="entry name" value="Beta-prop_KIB1-4"/>
    <property type="match status" value="1"/>
</dbReference>
<dbReference type="EMBL" id="CABITT030000008">
    <property type="protein sequence ID" value="VVB16673.1"/>
    <property type="molecule type" value="Genomic_DNA"/>
</dbReference>
<feature type="domain" description="KIB1-4 beta-propeller" evidence="1">
    <location>
        <begin position="4"/>
        <end position="50"/>
    </location>
</feature>
<evidence type="ECO:0000313" key="3">
    <source>
        <dbReference type="Proteomes" id="UP000489600"/>
    </source>
</evidence>
<sequence>MGGDYIAYCRTRDEEWREIPRRNGCLDMAYKDNILYMCNFNGRIRVLGFDDSGSFGDGEKWEKVYSFGEEEALVWDLNVTLPTKGVTGIQKDSIYFCHTYKFRREVAACAMTTQSLHPFGPPDLGLGDARWFIPSFSSAER</sequence>
<protein>
    <recommendedName>
        <fullName evidence="1">KIB1-4 beta-propeller domain-containing protein</fullName>
    </recommendedName>
</protein>
<dbReference type="Proteomes" id="UP000489600">
    <property type="component" value="Unassembled WGS sequence"/>
</dbReference>
<comment type="caution">
    <text evidence="2">The sequence shown here is derived from an EMBL/GenBank/DDBJ whole genome shotgun (WGS) entry which is preliminary data.</text>
</comment>
<dbReference type="InterPro" id="IPR005174">
    <property type="entry name" value="KIB1-4_b-propeller"/>
</dbReference>
<dbReference type="OrthoDB" id="642536at2759"/>
<keyword evidence="3" id="KW-1185">Reference proteome</keyword>
<reference evidence="2" key="1">
    <citation type="submission" date="2019-07" db="EMBL/GenBank/DDBJ databases">
        <authorList>
            <person name="Dittberner H."/>
        </authorList>
    </citation>
    <scope>NUCLEOTIDE SEQUENCE [LARGE SCALE GENOMIC DNA]</scope>
</reference>
<evidence type="ECO:0000259" key="1">
    <source>
        <dbReference type="Pfam" id="PF03478"/>
    </source>
</evidence>
<name>A0A565CSE9_9BRAS</name>
<dbReference type="AlphaFoldDB" id="A0A565CSE9"/>
<gene>
    <name evidence="2" type="ORF">ANE_LOCUS27117</name>
</gene>
<proteinExistence type="predicted"/>
<organism evidence="2 3">
    <name type="scientific">Arabis nemorensis</name>
    <dbReference type="NCBI Taxonomy" id="586526"/>
    <lineage>
        <taxon>Eukaryota</taxon>
        <taxon>Viridiplantae</taxon>
        <taxon>Streptophyta</taxon>
        <taxon>Embryophyta</taxon>
        <taxon>Tracheophyta</taxon>
        <taxon>Spermatophyta</taxon>
        <taxon>Magnoliopsida</taxon>
        <taxon>eudicotyledons</taxon>
        <taxon>Gunneridae</taxon>
        <taxon>Pentapetalae</taxon>
        <taxon>rosids</taxon>
        <taxon>malvids</taxon>
        <taxon>Brassicales</taxon>
        <taxon>Brassicaceae</taxon>
        <taxon>Arabideae</taxon>
        <taxon>Arabis</taxon>
    </lineage>
</organism>
<accession>A0A565CSE9</accession>
<evidence type="ECO:0000313" key="2">
    <source>
        <dbReference type="EMBL" id="VVB16673.1"/>
    </source>
</evidence>